<dbReference type="PANTHER" id="PTHR33164:SF57">
    <property type="entry name" value="MARR-FAMILY TRANSCRIPTIONAL REGULATOR"/>
    <property type="match status" value="1"/>
</dbReference>
<evidence type="ECO:0000259" key="1">
    <source>
        <dbReference type="PROSITE" id="PS50995"/>
    </source>
</evidence>
<gene>
    <name evidence="2" type="ORF">K1Y72_33840</name>
</gene>
<dbReference type="PROSITE" id="PS50995">
    <property type="entry name" value="HTH_MARR_2"/>
    <property type="match status" value="1"/>
</dbReference>
<sequence length="147" mass="16313">MTDRPRNLPQLLGDRRTWFDEAVAAAMLEAGERPVTFAQQNVFAHLDPDGTTVAELARRMGMARQSAHQAVHALVGMGLLDLVPDPSSSRRRLARLTPEGRRVHERAQALIARLEEDLAARLGPSTLDALRAVLDRPWGEPRLRAEP</sequence>
<dbReference type="InterPro" id="IPR036390">
    <property type="entry name" value="WH_DNA-bd_sf"/>
</dbReference>
<dbReference type="Proteomes" id="UP000774570">
    <property type="component" value="Unassembled WGS sequence"/>
</dbReference>
<evidence type="ECO:0000313" key="2">
    <source>
        <dbReference type="EMBL" id="MBW8487377.1"/>
    </source>
</evidence>
<dbReference type="PANTHER" id="PTHR33164">
    <property type="entry name" value="TRANSCRIPTIONAL REGULATOR, MARR FAMILY"/>
    <property type="match status" value="1"/>
</dbReference>
<evidence type="ECO:0000313" key="3">
    <source>
        <dbReference type="Proteomes" id="UP000774570"/>
    </source>
</evidence>
<dbReference type="InterPro" id="IPR039422">
    <property type="entry name" value="MarR/SlyA-like"/>
</dbReference>
<name>A0ABS7G6E0_9ACTN</name>
<reference evidence="2 3" key="1">
    <citation type="submission" date="2021-07" db="EMBL/GenBank/DDBJ databases">
        <title>Actinomadura sp. PM05-2 isolated from lichen.</title>
        <authorList>
            <person name="Somphong A."/>
            <person name="Phongsopitanun W."/>
            <person name="Tanasupawat S."/>
            <person name="Peongsungnone V."/>
        </authorList>
    </citation>
    <scope>NUCLEOTIDE SEQUENCE [LARGE SCALE GENOMIC DNA]</scope>
    <source>
        <strain evidence="2 3">PM05-2</strain>
    </source>
</reference>
<dbReference type="InterPro" id="IPR036388">
    <property type="entry name" value="WH-like_DNA-bd_sf"/>
</dbReference>
<comment type="caution">
    <text evidence="2">The sequence shown here is derived from an EMBL/GenBank/DDBJ whole genome shotgun (WGS) entry which is preliminary data.</text>
</comment>
<keyword evidence="3" id="KW-1185">Reference proteome</keyword>
<accession>A0ABS7G6E0</accession>
<dbReference type="RefSeq" id="WP_220170613.1">
    <property type="nucleotide sequence ID" value="NZ_JAIBOA010000033.1"/>
</dbReference>
<dbReference type="EMBL" id="JAIBOA010000033">
    <property type="protein sequence ID" value="MBW8487377.1"/>
    <property type="molecule type" value="Genomic_DNA"/>
</dbReference>
<dbReference type="Pfam" id="PF12802">
    <property type="entry name" value="MarR_2"/>
    <property type="match status" value="1"/>
</dbReference>
<dbReference type="Gene3D" id="1.10.10.10">
    <property type="entry name" value="Winged helix-like DNA-binding domain superfamily/Winged helix DNA-binding domain"/>
    <property type="match status" value="1"/>
</dbReference>
<organism evidence="2 3">
    <name type="scientific">Actinomadura parmotrematis</name>
    <dbReference type="NCBI Taxonomy" id="2864039"/>
    <lineage>
        <taxon>Bacteria</taxon>
        <taxon>Bacillati</taxon>
        <taxon>Actinomycetota</taxon>
        <taxon>Actinomycetes</taxon>
        <taxon>Streptosporangiales</taxon>
        <taxon>Thermomonosporaceae</taxon>
        <taxon>Actinomadura</taxon>
    </lineage>
</organism>
<dbReference type="SUPFAM" id="SSF46785">
    <property type="entry name" value="Winged helix' DNA-binding domain"/>
    <property type="match status" value="1"/>
</dbReference>
<feature type="domain" description="HTH marR-type" evidence="1">
    <location>
        <begin position="1"/>
        <end position="139"/>
    </location>
</feature>
<dbReference type="InterPro" id="IPR000835">
    <property type="entry name" value="HTH_MarR-typ"/>
</dbReference>
<proteinExistence type="predicted"/>
<dbReference type="SMART" id="SM00347">
    <property type="entry name" value="HTH_MARR"/>
    <property type="match status" value="1"/>
</dbReference>
<protein>
    <submittedName>
        <fullName evidence="2">MarR family transcriptional regulator</fullName>
    </submittedName>
</protein>